<dbReference type="PATRIC" id="fig|1598.92.peg.573"/>
<dbReference type="InterPro" id="IPR022372">
    <property type="entry name" value="Accessory_SS_Asp1"/>
</dbReference>
<dbReference type="NCBIfam" id="TIGR03713">
    <property type="entry name" value="acc_sec_asp1"/>
    <property type="match status" value="1"/>
</dbReference>
<name>A0A081NQX9_LIMRT</name>
<proteinExistence type="predicted"/>
<gene>
    <name evidence="1" type="ORF">BFD03_09295</name>
</gene>
<dbReference type="RefSeq" id="WP_035153255.1">
    <property type="nucleotide sequence ID" value="NZ_CP136906.1"/>
</dbReference>
<dbReference type="Proteomes" id="UP000095141">
    <property type="component" value="Unassembled WGS sequence"/>
</dbReference>
<dbReference type="AlphaFoldDB" id="A0A081NQX9"/>
<accession>A0A081NQX9</accession>
<dbReference type="EMBL" id="MCNS01000022">
    <property type="protein sequence ID" value="OCX46733.1"/>
    <property type="molecule type" value="Genomic_DNA"/>
</dbReference>
<evidence type="ECO:0000313" key="2">
    <source>
        <dbReference type="Proteomes" id="UP000095141"/>
    </source>
</evidence>
<dbReference type="Pfam" id="PF16993">
    <property type="entry name" value="Asp1"/>
    <property type="match status" value="1"/>
</dbReference>
<comment type="caution">
    <text evidence="1">The sequence shown here is derived from an EMBL/GenBank/DDBJ whole genome shotgun (WGS) entry which is preliminary data.</text>
</comment>
<dbReference type="GO" id="GO:0015031">
    <property type="term" value="P:protein transport"/>
    <property type="evidence" value="ECO:0007669"/>
    <property type="project" value="InterPro"/>
</dbReference>
<reference evidence="1 2" key="1">
    <citation type="submission" date="2016-08" db="EMBL/GenBank/DDBJ databases">
        <title>Probiotic bacterium isolated from chicken gut.</title>
        <authorList>
            <person name="Levy J.L."/>
            <person name="Hassan H.M."/>
            <person name="Mendoza M.A."/>
        </authorList>
    </citation>
    <scope>NUCLEOTIDE SEQUENCE [LARGE SCALE GENOMIC DNA]</scope>
    <source>
        <strain evidence="1 2">P43</strain>
    </source>
</reference>
<protein>
    <submittedName>
        <fullName evidence="1">Accessory Sec system protein Asp1</fullName>
    </submittedName>
</protein>
<evidence type="ECO:0000313" key="1">
    <source>
        <dbReference type="EMBL" id="OCX46733.1"/>
    </source>
</evidence>
<organism evidence="1 2">
    <name type="scientific">Limosilactobacillus reuteri</name>
    <name type="common">Lactobacillus reuteri</name>
    <dbReference type="NCBI Taxonomy" id="1598"/>
    <lineage>
        <taxon>Bacteria</taxon>
        <taxon>Bacillati</taxon>
        <taxon>Bacillota</taxon>
        <taxon>Bacilli</taxon>
        <taxon>Lactobacillales</taxon>
        <taxon>Lactobacillaceae</taxon>
        <taxon>Limosilactobacillus</taxon>
    </lineage>
</organism>
<sequence>MNYLVPAWHRLLDDWSLTIPRIEFDDAVSHIKTFQENQVPYSLVITDYQPQLSTKLNQLTISPSQVLNVFDYLQGVNHLDNQVVTYRDLNWPADAQFDFTSFRIVVIVKGQLYARITFDTQGKILWVDYFVNDKHTRRLLLDSRGFISREELFNDQDQPTQHIYYDEQGYWRIKHDLSTDQVEVNNLFSDLTKHLHYAHLSDLLTEVIQDHLLNHFDRDNDHLVVTLDDQAKVGPDKYLQYQPLFSLSRWHPYQQNLAKINDKSHNNLALLADNDETSELIKKQTGLDVPIIPLFQSRFNLGHSQRLSQERIGLFIENMTDEEVHQAVELIYQRLVKKPTAEALTILTYSIEKMQLAQNCINQLKENHQGEFILASEAPDEVEEILTEQTSIPKLDIDAQRITTPAEIGRQFDSLRIVIDWGPTVDEFLQITAISTGIPQLCRQSNRQVKDYQNGVICPTISDINQGLDYFLGNLKHWNQSLVYDVQLMNQYSAAELMTKWQTLFKK</sequence>